<name>A0A2P2JA26_RHIMU</name>
<sequence>MGGQDYHCYCFTCACLREDIGDQSNACFRGEKTAPIGKLKRRGEAKRNR</sequence>
<organism evidence="1">
    <name type="scientific">Rhizophora mucronata</name>
    <name type="common">Asiatic mangrove</name>
    <dbReference type="NCBI Taxonomy" id="61149"/>
    <lineage>
        <taxon>Eukaryota</taxon>
        <taxon>Viridiplantae</taxon>
        <taxon>Streptophyta</taxon>
        <taxon>Embryophyta</taxon>
        <taxon>Tracheophyta</taxon>
        <taxon>Spermatophyta</taxon>
        <taxon>Magnoliopsida</taxon>
        <taxon>eudicotyledons</taxon>
        <taxon>Gunneridae</taxon>
        <taxon>Pentapetalae</taxon>
        <taxon>rosids</taxon>
        <taxon>fabids</taxon>
        <taxon>Malpighiales</taxon>
        <taxon>Rhizophoraceae</taxon>
        <taxon>Rhizophora</taxon>
    </lineage>
</organism>
<evidence type="ECO:0000313" key="1">
    <source>
        <dbReference type="EMBL" id="MBW90247.1"/>
    </source>
</evidence>
<protein>
    <submittedName>
        <fullName evidence="1">Uncharacterized protein</fullName>
    </submittedName>
</protein>
<dbReference type="EMBL" id="GGEC01009764">
    <property type="protein sequence ID" value="MBW90247.1"/>
    <property type="molecule type" value="Transcribed_RNA"/>
</dbReference>
<proteinExistence type="predicted"/>
<accession>A0A2P2JA26</accession>
<dbReference type="AlphaFoldDB" id="A0A2P2JA26"/>
<reference evidence="1" key="1">
    <citation type="submission" date="2018-02" db="EMBL/GenBank/DDBJ databases">
        <title>Rhizophora mucronata_Transcriptome.</title>
        <authorList>
            <person name="Meera S.P."/>
            <person name="Sreeshan A."/>
            <person name="Augustine A."/>
        </authorList>
    </citation>
    <scope>NUCLEOTIDE SEQUENCE</scope>
    <source>
        <tissue evidence="1">Leaf</tissue>
    </source>
</reference>